<keyword evidence="1" id="KW-1133">Transmembrane helix</keyword>
<gene>
    <name evidence="2" type="ORF">AMD01_01800</name>
</gene>
<dbReference type="PATRIC" id="fig|284581.3.peg.621"/>
<name>A0A0M0LHJ2_9BACI</name>
<evidence type="ECO:0000313" key="2">
    <source>
        <dbReference type="EMBL" id="KOO50509.1"/>
    </source>
</evidence>
<evidence type="ECO:0000256" key="1">
    <source>
        <dbReference type="SAM" id="Phobius"/>
    </source>
</evidence>
<dbReference type="InterPro" id="IPR006750">
    <property type="entry name" value="YdcZ"/>
</dbReference>
<dbReference type="STRING" id="284581.AMD01_01800"/>
<dbReference type="PANTHER" id="PTHR34821">
    <property type="entry name" value="INNER MEMBRANE PROTEIN YDCZ"/>
    <property type="match status" value="1"/>
</dbReference>
<keyword evidence="1" id="KW-0812">Transmembrane</keyword>
<feature type="transmembrane region" description="Helical" evidence="1">
    <location>
        <begin position="103"/>
        <end position="120"/>
    </location>
</feature>
<reference evidence="3" key="1">
    <citation type="submission" date="2015-08" db="EMBL/GenBank/DDBJ databases">
        <title>Fjat-14210 dsm16467.</title>
        <authorList>
            <person name="Liu B."/>
            <person name="Wang J."/>
            <person name="Zhu Y."/>
            <person name="Liu G."/>
            <person name="Chen Q."/>
            <person name="Chen Z."/>
            <person name="Lan J."/>
            <person name="Che J."/>
            <person name="Ge C."/>
            <person name="Shi H."/>
            <person name="Pan Z."/>
            <person name="Liu X."/>
        </authorList>
    </citation>
    <scope>NUCLEOTIDE SEQUENCE [LARGE SCALE GENOMIC DNA]</scope>
    <source>
        <strain evidence="3">DSM 16467</strain>
    </source>
</reference>
<dbReference type="Proteomes" id="UP000037558">
    <property type="component" value="Unassembled WGS sequence"/>
</dbReference>
<feature type="transmembrane region" description="Helical" evidence="1">
    <location>
        <begin position="47"/>
        <end position="66"/>
    </location>
</feature>
<feature type="transmembrane region" description="Helical" evidence="1">
    <location>
        <begin position="132"/>
        <end position="153"/>
    </location>
</feature>
<evidence type="ECO:0008006" key="4">
    <source>
        <dbReference type="Google" id="ProtNLM"/>
    </source>
</evidence>
<dbReference type="AlphaFoldDB" id="A0A0M0LHJ2"/>
<proteinExistence type="predicted"/>
<feature type="transmembrane region" description="Helical" evidence="1">
    <location>
        <begin position="78"/>
        <end position="97"/>
    </location>
</feature>
<dbReference type="GO" id="GO:0005886">
    <property type="term" value="C:plasma membrane"/>
    <property type="evidence" value="ECO:0007669"/>
    <property type="project" value="TreeGrafter"/>
</dbReference>
<organism evidence="2 3">
    <name type="scientific">Priestia koreensis</name>
    <dbReference type="NCBI Taxonomy" id="284581"/>
    <lineage>
        <taxon>Bacteria</taxon>
        <taxon>Bacillati</taxon>
        <taxon>Bacillota</taxon>
        <taxon>Bacilli</taxon>
        <taxon>Bacillales</taxon>
        <taxon>Bacillaceae</taxon>
        <taxon>Priestia</taxon>
    </lineage>
</organism>
<accession>A0A0M0LHJ2</accession>
<keyword evidence="3" id="KW-1185">Reference proteome</keyword>
<dbReference type="Pfam" id="PF04657">
    <property type="entry name" value="DMT_YdcZ"/>
    <property type="match status" value="1"/>
</dbReference>
<evidence type="ECO:0000313" key="3">
    <source>
        <dbReference type="Proteomes" id="UP000037558"/>
    </source>
</evidence>
<sequence>MKRIRNGGAKVVRLLIMLLAVAGGIAQSTQASINGALGKKIGSFEGAFFSFFIGMISLLLITFFFGKGNLLNVFQVPKWQLFGGLLGAAFVAIQVFAVPKVGAGATIISIIAGQIIMSLIADQFGLFGNPKIALHGTRLVGVLLLIVALFLIFKGGAKA</sequence>
<dbReference type="EMBL" id="LILC01000002">
    <property type="protein sequence ID" value="KOO50509.1"/>
    <property type="molecule type" value="Genomic_DNA"/>
</dbReference>
<dbReference type="RefSeq" id="WP_053399670.1">
    <property type="nucleotide sequence ID" value="NZ_LILC01000002.1"/>
</dbReference>
<dbReference type="PANTHER" id="PTHR34821:SF2">
    <property type="entry name" value="INNER MEMBRANE PROTEIN YDCZ"/>
    <property type="match status" value="1"/>
</dbReference>
<protein>
    <recommendedName>
        <fullName evidence="4">DMT family transporter</fullName>
    </recommendedName>
</protein>
<keyword evidence="1" id="KW-0472">Membrane</keyword>
<comment type="caution">
    <text evidence="2">The sequence shown here is derived from an EMBL/GenBank/DDBJ whole genome shotgun (WGS) entry which is preliminary data.</text>
</comment>